<comment type="caution">
    <text evidence="2">The sequence shown here is derived from an EMBL/GenBank/DDBJ whole genome shotgun (WGS) entry which is preliminary data.</text>
</comment>
<keyword evidence="1" id="KW-1133">Transmembrane helix</keyword>
<feature type="transmembrane region" description="Helical" evidence="1">
    <location>
        <begin position="12"/>
        <end position="29"/>
    </location>
</feature>
<keyword evidence="1" id="KW-0472">Membrane</keyword>
<accession>A0ABT8ZN69</accession>
<organism evidence="2 3">
    <name type="scientific">Sphingobium cyanobacteriorum</name>
    <dbReference type="NCBI Taxonomy" id="3063954"/>
    <lineage>
        <taxon>Bacteria</taxon>
        <taxon>Pseudomonadati</taxon>
        <taxon>Pseudomonadota</taxon>
        <taxon>Alphaproteobacteria</taxon>
        <taxon>Sphingomonadales</taxon>
        <taxon>Sphingomonadaceae</taxon>
        <taxon>Sphingobium</taxon>
    </lineage>
</organism>
<evidence type="ECO:0000313" key="2">
    <source>
        <dbReference type="EMBL" id="MDO7834956.1"/>
    </source>
</evidence>
<gene>
    <name evidence="2" type="ORF">Q4610_07830</name>
</gene>
<reference evidence="2" key="1">
    <citation type="submission" date="2023-07" db="EMBL/GenBank/DDBJ databases">
        <title>Bacterial whole genome sequence for Sphingobium sp. HBC34.</title>
        <authorList>
            <person name="Le V."/>
            <person name="Ko S.-R."/>
            <person name="Ahn C.-Y."/>
            <person name="Oh H.-M."/>
        </authorList>
    </citation>
    <scope>NUCLEOTIDE SEQUENCE</scope>
    <source>
        <strain evidence="2">HBC34</strain>
    </source>
</reference>
<proteinExistence type="predicted"/>
<keyword evidence="3" id="KW-1185">Reference proteome</keyword>
<dbReference type="RefSeq" id="WP_304535418.1">
    <property type="nucleotide sequence ID" value="NZ_JAUQOM010000002.1"/>
</dbReference>
<evidence type="ECO:0000313" key="3">
    <source>
        <dbReference type="Proteomes" id="UP001176471"/>
    </source>
</evidence>
<evidence type="ECO:0000256" key="1">
    <source>
        <dbReference type="SAM" id="Phobius"/>
    </source>
</evidence>
<name>A0ABT8ZN69_9SPHN</name>
<dbReference type="EMBL" id="JAUQOM010000002">
    <property type="protein sequence ID" value="MDO7834956.1"/>
    <property type="molecule type" value="Genomic_DNA"/>
</dbReference>
<dbReference type="Proteomes" id="UP001176471">
    <property type="component" value="Unassembled WGS sequence"/>
</dbReference>
<protein>
    <submittedName>
        <fullName evidence="2">Uncharacterized protein</fullName>
    </submittedName>
</protein>
<sequence>MGDGYDGLGSKNRSGCLTAAVVGCLALFFDLGRFMGDPAPGTENWWWRSIPVFVPTLAIAAATFVVCRFVKQYFSRHDR</sequence>
<feature type="transmembrane region" description="Helical" evidence="1">
    <location>
        <begin position="49"/>
        <end position="70"/>
    </location>
</feature>
<keyword evidence="1" id="KW-0812">Transmembrane</keyword>